<evidence type="ECO:0000259" key="5">
    <source>
        <dbReference type="PROSITE" id="PS50110"/>
    </source>
</evidence>
<dbReference type="Gene3D" id="3.40.50.2300">
    <property type="match status" value="1"/>
</dbReference>
<dbReference type="OrthoDB" id="9797341at2"/>
<accession>A0A1M4TK53</accession>
<dbReference type="CDD" id="cd06170">
    <property type="entry name" value="LuxR_C_like"/>
    <property type="match status" value="1"/>
</dbReference>
<dbReference type="Gene3D" id="1.10.10.10">
    <property type="entry name" value="Winged helix-like DNA-binding domain superfamily/Winged helix DNA-binding domain"/>
    <property type="match status" value="1"/>
</dbReference>
<dbReference type="AlphaFoldDB" id="A0A1M4TK53"/>
<dbReference type="PANTHER" id="PTHR43214:SF43">
    <property type="entry name" value="TWO-COMPONENT RESPONSE REGULATOR"/>
    <property type="match status" value="1"/>
</dbReference>
<dbReference type="Proteomes" id="UP000184518">
    <property type="component" value="Unassembled WGS sequence"/>
</dbReference>
<evidence type="ECO:0000259" key="4">
    <source>
        <dbReference type="PROSITE" id="PS50043"/>
    </source>
</evidence>
<dbReference type="SUPFAM" id="SSF46894">
    <property type="entry name" value="C-terminal effector domain of the bipartite response regulators"/>
    <property type="match status" value="1"/>
</dbReference>
<organism evidence="6 7">
    <name type="scientific">Chryseobacterium arachidis</name>
    <dbReference type="NCBI Taxonomy" id="1416778"/>
    <lineage>
        <taxon>Bacteria</taxon>
        <taxon>Pseudomonadati</taxon>
        <taxon>Bacteroidota</taxon>
        <taxon>Flavobacteriia</taxon>
        <taxon>Flavobacteriales</taxon>
        <taxon>Weeksellaceae</taxon>
        <taxon>Chryseobacterium group</taxon>
        <taxon>Chryseobacterium</taxon>
    </lineage>
</organism>
<evidence type="ECO:0000313" key="7">
    <source>
        <dbReference type="Proteomes" id="UP000184518"/>
    </source>
</evidence>
<dbReference type="PROSITE" id="PS50110">
    <property type="entry name" value="RESPONSE_REGULATORY"/>
    <property type="match status" value="1"/>
</dbReference>
<feature type="modified residue" description="4-aspartylphosphate" evidence="3">
    <location>
        <position position="58"/>
    </location>
</feature>
<evidence type="ECO:0000256" key="1">
    <source>
        <dbReference type="ARBA" id="ARBA00022553"/>
    </source>
</evidence>
<dbReference type="SMART" id="SM00448">
    <property type="entry name" value="REC"/>
    <property type="match status" value="1"/>
</dbReference>
<proteinExistence type="predicted"/>
<dbReference type="PRINTS" id="PR00038">
    <property type="entry name" value="HTHLUXR"/>
</dbReference>
<name>A0A1M4TK53_9FLAO</name>
<dbReference type="InterPro" id="IPR001789">
    <property type="entry name" value="Sig_transdc_resp-reg_receiver"/>
</dbReference>
<keyword evidence="1 3" id="KW-0597">Phosphoprotein</keyword>
<dbReference type="InterPro" id="IPR016032">
    <property type="entry name" value="Sig_transdc_resp-reg_C-effctor"/>
</dbReference>
<protein>
    <submittedName>
        <fullName evidence="6">Two component transcriptional regulator, LuxR family</fullName>
    </submittedName>
</protein>
<dbReference type="EMBL" id="FQUT01000001">
    <property type="protein sequence ID" value="SHE44869.1"/>
    <property type="molecule type" value="Genomic_DNA"/>
</dbReference>
<dbReference type="PANTHER" id="PTHR43214">
    <property type="entry name" value="TWO-COMPONENT RESPONSE REGULATOR"/>
    <property type="match status" value="1"/>
</dbReference>
<dbReference type="InterPro" id="IPR039420">
    <property type="entry name" value="WalR-like"/>
</dbReference>
<dbReference type="InterPro" id="IPR011006">
    <property type="entry name" value="CheY-like_superfamily"/>
</dbReference>
<sequence>MPSHKINIVIVDDHPIVIEGLKIMLKNQPLFHISQTFNKGSEVLGFIKSNEVDILLLDITLPDISGIQLCEDIKKISPKTSVIMFSNRSERSIIMQCIQNGASGYLLKNVSMDELMACFKGALSGNIVFCSETKEIISKPSQQELGALPRLTKREKEILRFLAQGKTSSQIADELCLSPLTVDTHRKNLLQKFGAKNSVEIVNIALKHNIISE</sequence>
<keyword evidence="2" id="KW-0238">DNA-binding</keyword>
<dbReference type="RefSeq" id="WP_072952811.1">
    <property type="nucleotide sequence ID" value="NZ_FQUT01000001.1"/>
</dbReference>
<dbReference type="SMART" id="SM00421">
    <property type="entry name" value="HTH_LUXR"/>
    <property type="match status" value="1"/>
</dbReference>
<dbReference type="PROSITE" id="PS50043">
    <property type="entry name" value="HTH_LUXR_2"/>
    <property type="match status" value="1"/>
</dbReference>
<dbReference type="GO" id="GO:0006355">
    <property type="term" value="P:regulation of DNA-templated transcription"/>
    <property type="evidence" value="ECO:0007669"/>
    <property type="project" value="InterPro"/>
</dbReference>
<dbReference type="InterPro" id="IPR036388">
    <property type="entry name" value="WH-like_DNA-bd_sf"/>
</dbReference>
<keyword evidence="7" id="KW-1185">Reference proteome</keyword>
<dbReference type="GO" id="GO:0000160">
    <property type="term" value="P:phosphorelay signal transduction system"/>
    <property type="evidence" value="ECO:0007669"/>
    <property type="project" value="InterPro"/>
</dbReference>
<dbReference type="InterPro" id="IPR000792">
    <property type="entry name" value="Tscrpt_reg_LuxR_C"/>
</dbReference>
<dbReference type="InterPro" id="IPR058245">
    <property type="entry name" value="NreC/VraR/RcsB-like_REC"/>
</dbReference>
<evidence type="ECO:0000256" key="2">
    <source>
        <dbReference type="ARBA" id="ARBA00023125"/>
    </source>
</evidence>
<dbReference type="Pfam" id="PF00072">
    <property type="entry name" value="Response_reg"/>
    <property type="match status" value="1"/>
</dbReference>
<feature type="domain" description="HTH luxR-type" evidence="4">
    <location>
        <begin position="144"/>
        <end position="209"/>
    </location>
</feature>
<dbReference type="GO" id="GO:0003677">
    <property type="term" value="F:DNA binding"/>
    <property type="evidence" value="ECO:0007669"/>
    <property type="project" value="UniProtKB-KW"/>
</dbReference>
<dbReference type="STRING" id="1416778.SAMN05443633_101258"/>
<reference evidence="7" key="1">
    <citation type="submission" date="2016-11" db="EMBL/GenBank/DDBJ databases">
        <authorList>
            <person name="Varghese N."/>
            <person name="Submissions S."/>
        </authorList>
    </citation>
    <scope>NUCLEOTIDE SEQUENCE [LARGE SCALE GENOMIC DNA]</scope>
    <source>
        <strain evidence="7">DSM 27619</strain>
    </source>
</reference>
<feature type="domain" description="Response regulatory" evidence="5">
    <location>
        <begin position="7"/>
        <end position="123"/>
    </location>
</feature>
<dbReference type="Pfam" id="PF00196">
    <property type="entry name" value="GerE"/>
    <property type="match status" value="1"/>
</dbReference>
<evidence type="ECO:0000256" key="3">
    <source>
        <dbReference type="PROSITE-ProRule" id="PRU00169"/>
    </source>
</evidence>
<dbReference type="PROSITE" id="PS00622">
    <property type="entry name" value="HTH_LUXR_1"/>
    <property type="match status" value="1"/>
</dbReference>
<dbReference type="SUPFAM" id="SSF52172">
    <property type="entry name" value="CheY-like"/>
    <property type="match status" value="1"/>
</dbReference>
<gene>
    <name evidence="6" type="ORF">SAMN05443633_101258</name>
</gene>
<dbReference type="CDD" id="cd17535">
    <property type="entry name" value="REC_NarL-like"/>
    <property type="match status" value="1"/>
</dbReference>
<evidence type="ECO:0000313" key="6">
    <source>
        <dbReference type="EMBL" id="SHE44869.1"/>
    </source>
</evidence>